<comment type="caution">
    <text evidence="2">The sequence shown here is derived from an EMBL/GenBank/DDBJ whole genome shotgun (WGS) entry which is preliminary data.</text>
</comment>
<name>A0A4Z2I124_9TELE</name>
<accession>A0A4Z2I124</accession>
<feature type="compositionally biased region" description="Basic residues" evidence="1">
    <location>
        <begin position="7"/>
        <end position="20"/>
    </location>
</feature>
<dbReference type="EMBL" id="SRLO01000147">
    <property type="protein sequence ID" value="TNN71657.1"/>
    <property type="molecule type" value="Genomic_DNA"/>
</dbReference>
<gene>
    <name evidence="2" type="ORF">EYF80_018182</name>
</gene>
<keyword evidence="3" id="KW-1185">Reference proteome</keyword>
<protein>
    <submittedName>
        <fullName evidence="2">Uncharacterized protein</fullName>
    </submittedName>
</protein>
<reference evidence="2 3" key="1">
    <citation type="submission" date="2019-03" db="EMBL/GenBank/DDBJ databases">
        <title>First draft genome of Liparis tanakae, snailfish: a comprehensive survey of snailfish specific genes.</title>
        <authorList>
            <person name="Kim W."/>
            <person name="Song I."/>
            <person name="Jeong J.-H."/>
            <person name="Kim D."/>
            <person name="Kim S."/>
            <person name="Ryu S."/>
            <person name="Song J.Y."/>
            <person name="Lee S.K."/>
        </authorList>
    </citation>
    <scope>NUCLEOTIDE SEQUENCE [LARGE SCALE GENOMIC DNA]</scope>
    <source>
        <tissue evidence="2">Muscle</tissue>
    </source>
</reference>
<dbReference type="AlphaFoldDB" id="A0A4Z2I124"/>
<organism evidence="2 3">
    <name type="scientific">Liparis tanakae</name>
    <name type="common">Tanaka's snailfish</name>
    <dbReference type="NCBI Taxonomy" id="230148"/>
    <lineage>
        <taxon>Eukaryota</taxon>
        <taxon>Metazoa</taxon>
        <taxon>Chordata</taxon>
        <taxon>Craniata</taxon>
        <taxon>Vertebrata</taxon>
        <taxon>Euteleostomi</taxon>
        <taxon>Actinopterygii</taxon>
        <taxon>Neopterygii</taxon>
        <taxon>Teleostei</taxon>
        <taxon>Neoteleostei</taxon>
        <taxon>Acanthomorphata</taxon>
        <taxon>Eupercaria</taxon>
        <taxon>Perciformes</taxon>
        <taxon>Cottioidei</taxon>
        <taxon>Cottales</taxon>
        <taxon>Liparidae</taxon>
        <taxon>Liparis</taxon>
    </lineage>
</organism>
<feature type="region of interest" description="Disordered" evidence="1">
    <location>
        <begin position="1"/>
        <end position="20"/>
    </location>
</feature>
<evidence type="ECO:0000313" key="2">
    <source>
        <dbReference type="EMBL" id="TNN71657.1"/>
    </source>
</evidence>
<feature type="region of interest" description="Disordered" evidence="1">
    <location>
        <begin position="42"/>
        <end position="95"/>
    </location>
</feature>
<dbReference type="Proteomes" id="UP000314294">
    <property type="component" value="Unassembled WGS sequence"/>
</dbReference>
<evidence type="ECO:0000256" key="1">
    <source>
        <dbReference type="SAM" id="MobiDB-lite"/>
    </source>
</evidence>
<evidence type="ECO:0000313" key="3">
    <source>
        <dbReference type="Proteomes" id="UP000314294"/>
    </source>
</evidence>
<sequence length="95" mass="9895">MATVSHGPHRVNPKGLRRGGRGAVCSVGTALEAATAVLNVSHLHKHKRRGGLTEEDEGRNSFSSHAAWTALGDTVAPPPPGTGSRLASLEMDSTF</sequence>
<proteinExistence type="predicted"/>